<dbReference type="AlphaFoldDB" id="Q0U354"/>
<name>Q0U354_PHANO</name>
<feature type="compositionally biased region" description="Basic and acidic residues" evidence="1">
    <location>
        <begin position="1"/>
        <end position="21"/>
    </location>
</feature>
<reference evidence="3" key="1">
    <citation type="journal article" date="2007" name="Plant Cell">
        <title>Dothideomycete-plant interactions illuminated by genome sequencing and EST analysis of the wheat pathogen Stagonospora nodorum.</title>
        <authorList>
            <person name="Hane J.K."/>
            <person name="Lowe R.G."/>
            <person name="Solomon P.S."/>
            <person name="Tan K.C."/>
            <person name="Schoch C.L."/>
            <person name="Spatafora J.W."/>
            <person name="Crous P.W."/>
            <person name="Kodira C."/>
            <person name="Birren B.W."/>
            <person name="Galagan J.E."/>
            <person name="Torriani S.F."/>
            <person name="McDonald B.A."/>
            <person name="Oliver R.P."/>
        </authorList>
    </citation>
    <scope>NUCLEOTIDE SEQUENCE [LARGE SCALE GENOMIC DNA]</scope>
    <source>
        <strain evidence="3">SN15 / ATCC MYA-4574 / FGSC 10173</strain>
    </source>
</reference>
<organism evidence="2 3">
    <name type="scientific">Phaeosphaeria nodorum (strain SN15 / ATCC MYA-4574 / FGSC 10173)</name>
    <name type="common">Glume blotch fungus</name>
    <name type="synonym">Parastagonospora nodorum</name>
    <dbReference type="NCBI Taxonomy" id="321614"/>
    <lineage>
        <taxon>Eukaryota</taxon>
        <taxon>Fungi</taxon>
        <taxon>Dikarya</taxon>
        <taxon>Ascomycota</taxon>
        <taxon>Pezizomycotina</taxon>
        <taxon>Dothideomycetes</taxon>
        <taxon>Pleosporomycetidae</taxon>
        <taxon>Pleosporales</taxon>
        <taxon>Pleosporineae</taxon>
        <taxon>Phaeosphaeriaceae</taxon>
        <taxon>Parastagonospora</taxon>
    </lineage>
</organism>
<dbReference type="InParanoid" id="Q0U354"/>
<evidence type="ECO:0000313" key="3">
    <source>
        <dbReference type="Proteomes" id="UP000001055"/>
    </source>
</evidence>
<proteinExistence type="predicted"/>
<evidence type="ECO:0000256" key="1">
    <source>
        <dbReference type="SAM" id="MobiDB-lite"/>
    </source>
</evidence>
<dbReference type="GeneID" id="5980935"/>
<dbReference type="EMBL" id="CH445352">
    <property type="protein sequence ID" value="EAT78834.1"/>
    <property type="molecule type" value="Genomic_DNA"/>
</dbReference>
<dbReference type="Proteomes" id="UP000001055">
    <property type="component" value="Unassembled WGS sequence"/>
</dbReference>
<sequence>MSLLPGDREASESQKTQDNRLKLVHRGTFVAQ</sequence>
<evidence type="ECO:0000313" key="2">
    <source>
        <dbReference type="EMBL" id="EAT78834.1"/>
    </source>
</evidence>
<gene>
    <name evidence="2" type="ORF">SNOG_13810</name>
</gene>
<dbReference type="KEGG" id="pno:SNOG_13810"/>
<protein>
    <submittedName>
        <fullName evidence="2">Uncharacterized protein</fullName>
    </submittedName>
</protein>
<feature type="region of interest" description="Disordered" evidence="1">
    <location>
        <begin position="1"/>
        <end position="32"/>
    </location>
</feature>
<dbReference type="RefSeq" id="XP_001804013.1">
    <property type="nucleotide sequence ID" value="XM_001803961.1"/>
</dbReference>
<accession>Q0U354</accession>